<gene>
    <name evidence="2" type="ORF">MSAN_01143500</name>
</gene>
<feature type="domain" description="BTB" evidence="1">
    <location>
        <begin position="26"/>
        <end position="100"/>
    </location>
</feature>
<dbReference type="OrthoDB" id="3031817at2759"/>
<evidence type="ECO:0000313" key="3">
    <source>
        <dbReference type="Proteomes" id="UP000623467"/>
    </source>
</evidence>
<dbReference type="SMART" id="SM00225">
    <property type="entry name" value="BTB"/>
    <property type="match status" value="1"/>
</dbReference>
<dbReference type="InterPro" id="IPR000210">
    <property type="entry name" value="BTB/POZ_dom"/>
</dbReference>
<dbReference type="EMBL" id="JACAZH010000008">
    <property type="protein sequence ID" value="KAF7361117.1"/>
    <property type="molecule type" value="Genomic_DNA"/>
</dbReference>
<reference evidence="2" key="1">
    <citation type="submission" date="2020-05" db="EMBL/GenBank/DDBJ databases">
        <title>Mycena genomes resolve the evolution of fungal bioluminescence.</title>
        <authorList>
            <person name="Tsai I.J."/>
        </authorList>
    </citation>
    <scope>NUCLEOTIDE SEQUENCE</scope>
    <source>
        <strain evidence="2">160909Yilan</strain>
    </source>
</reference>
<dbReference type="AlphaFoldDB" id="A0A8H6YM14"/>
<comment type="caution">
    <text evidence="2">The sequence shown here is derived from an EMBL/GenBank/DDBJ whole genome shotgun (WGS) entry which is preliminary data.</text>
</comment>
<dbReference type="Proteomes" id="UP000623467">
    <property type="component" value="Unassembled WGS sequence"/>
</dbReference>
<sequence>MDMAEVSGAQEQPKAPTRVEDLWFAPDMIVIRAEDKMFRVLGSILAAKSAVFRDMITFPQPEDGGTEKMDGFPVVRLHDSAEEVEVFLRAIFDSSYFMPAPAPFSLLAVLAILRLSHKYDVPFLYRRALDHLAVDGYYRKTYDEDGENHLTFAEEDSLGVALSVVSAVEVNAHWLLPYAYYCAATYSTEKLLGFLKDADAKMAPCALRALALHAHLVRALVAIEGSLAIRHPCATAEQCDGARNLALAGVLCTVSQSIVDPFPSKTAFEQETLSRLTADGMCGQCINAARAMRHNAASTIWNDLPGTCGLESWEDLHTMAEAAMRDDFNEGMSP</sequence>
<dbReference type="Gene3D" id="3.30.710.10">
    <property type="entry name" value="Potassium Channel Kv1.1, Chain A"/>
    <property type="match status" value="1"/>
</dbReference>
<organism evidence="2 3">
    <name type="scientific">Mycena sanguinolenta</name>
    <dbReference type="NCBI Taxonomy" id="230812"/>
    <lineage>
        <taxon>Eukaryota</taxon>
        <taxon>Fungi</taxon>
        <taxon>Dikarya</taxon>
        <taxon>Basidiomycota</taxon>
        <taxon>Agaricomycotina</taxon>
        <taxon>Agaricomycetes</taxon>
        <taxon>Agaricomycetidae</taxon>
        <taxon>Agaricales</taxon>
        <taxon>Marasmiineae</taxon>
        <taxon>Mycenaceae</taxon>
        <taxon>Mycena</taxon>
    </lineage>
</organism>
<dbReference type="PROSITE" id="PS50097">
    <property type="entry name" value="BTB"/>
    <property type="match status" value="1"/>
</dbReference>
<protein>
    <submittedName>
        <fullName evidence="2">BTB domain-containing protein</fullName>
    </submittedName>
</protein>
<proteinExistence type="predicted"/>
<accession>A0A8H6YM14</accession>
<name>A0A8H6YM14_9AGAR</name>
<evidence type="ECO:0000259" key="1">
    <source>
        <dbReference type="PROSITE" id="PS50097"/>
    </source>
</evidence>
<keyword evidence="3" id="KW-1185">Reference proteome</keyword>
<evidence type="ECO:0000313" key="2">
    <source>
        <dbReference type="EMBL" id="KAF7361117.1"/>
    </source>
</evidence>
<dbReference type="SUPFAM" id="SSF54695">
    <property type="entry name" value="POZ domain"/>
    <property type="match status" value="1"/>
</dbReference>
<dbReference type="InterPro" id="IPR011333">
    <property type="entry name" value="SKP1/BTB/POZ_sf"/>
</dbReference>